<dbReference type="KEGG" id="tsph:KIH39_05005"/>
<dbReference type="PANTHER" id="PTHR23308">
    <property type="entry name" value="NUCLEAR INHIBITOR OF PROTEIN PHOSPHATASE-1"/>
    <property type="match status" value="1"/>
</dbReference>
<dbReference type="SMART" id="SM00240">
    <property type="entry name" value="FHA"/>
    <property type="match status" value="1"/>
</dbReference>
<evidence type="ECO:0000259" key="2">
    <source>
        <dbReference type="PROSITE" id="PS50801"/>
    </source>
</evidence>
<dbReference type="InterPro" id="IPR002645">
    <property type="entry name" value="STAS_dom"/>
</dbReference>
<evidence type="ECO:0000313" key="3">
    <source>
        <dbReference type="EMBL" id="QVL33278.1"/>
    </source>
</evidence>
<dbReference type="InterPro" id="IPR036513">
    <property type="entry name" value="STAS_dom_sf"/>
</dbReference>
<dbReference type="PROSITE" id="PS50006">
    <property type="entry name" value="FHA_DOMAIN"/>
    <property type="match status" value="1"/>
</dbReference>
<dbReference type="Gene3D" id="3.30.750.24">
    <property type="entry name" value="STAS domain"/>
    <property type="match status" value="1"/>
</dbReference>
<dbReference type="SUPFAM" id="SSF52091">
    <property type="entry name" value="SpoIIaa-like"/>
    <property type="match status" value="1"/>
</dbReference>
<keyword evidence="4" id="KW-1185">Reference proteome</keyword>
<dbReference type="CDD" id="cd00060">
    <property type="entry name" value="FHA"/>
    <property type="match status" value="1"/>
</dbReference>
<sequence>MKFYLIVAKGKKQGMPIPIDVDLFVVGREKMCQLRSEHELVGDQHCAFQVRDRKVFLLDFDSGHPTIVNEAIVPPSEEWPLHAGDLIDIGPMRFMIHYHEKSLSQKDLEEWAAKCLDFDSERKIPTHQREIWEEEAEPSELDNASSVAGAIIDRLNAAKGIVKGRLRISREEGLTIIKLNDIYLVEEAELTLIKKELHDNLNRSNLKVVVDLKNVQRMSSQGAEMFGELATWLKKQGSNLALCRVRADIAGMLHSFPATKHLLIYRNKEAALLGKW</sequence>
<protein>
    <submittedName>
        <fullName evidence="3">FHA domain-containing protein</fullName>
    </submittedName>
</protein>
<dbReference type="Proteomes" id="UP000676194">
    <property type="component" value="Chromosome"/>
</dbReference>
<gene>
    <name evidence="3" type="ORF">KIH39_05005</name>
</gene>
<dbReference type="InterPro" id="IPR050923">
    <property type="entry name" value="Cell_Proc_Reg/RNA_Proc"/>
</dbReference>
<accession>A0A8E6EZ21</accession>
<dbReference type="Pfam" id="PF01740">
    <property type="entry name" value="STAS"/>
    <property type="match status" value="1"/>
</dbReference>
<organism evidence="3 4">
    <name type="scientific">Telmatocola sphagniphila</name>
    <dbReference type="NCBI Taxonomy" id="1123043"/>
    <lineage>
        <taxon>Bacteria</taxon>
        <taxon>Pseudomonadati</taxon>
        <taxon>Planctomycetota</taxon>
        <taxon>Planctomycetia</taxon>
        <taxon>Gemmatales</taxon>
        <taxon>Gemmataceae</taxon>
    </lineage>
</organism>
<feature type="domain" description="FHA" evidence="1">
    <location>
        <begin position="24"/>
        <end position="73"/>
    </location>
</feature>
<dbReference type="PROSITE" id="PS50801">
    <property type="entry name" value="STAS"/>
    <property type="match status" value="1"/>
</dbReference>
<dbReference type="Pfam" id="PF00498">
    <property type="entry name" value="FHA"/>
    <property type="match status" value="1"/>
</dbReference>
<name>A0A8E6EZ21_9BACT</name>
<evidence type="ECO:0000259" key="1">
    <source>
        <dbReference type="PROSITE" id="PS50006"/>
    </source>
</evidence>
<evidence type="ECO:0000313" key="4">
    <source>
        <dbReference type="Proteomes" id="UP000676194"/>
    </source>
</evidence>
<dbReference type="SUPFAM" id="SSF49879">
    <property type="entry name" value="SMAD/FHA domain"/>
    <property type="match status" value="1"/>
</dbReference>
<dbReference type="Gene3D" id="2.60.200.20">
    <property type="match status" value="1"/>
</dbReference>
<dbReference type="InterPro" id="IPR008984">
    <property type="entry name" value="SMAD_FHA_dom_sf"/>
</dbReference>
<feature type="domain" description="STAS" evidence="2">
    <location>
        <begin position="193"/>
        <end position="253"/>
    </location>
</feature>
<reference evidence="3" key="1">
    <citation type="submission" date="2021-05" db="EMBL/GenBank/DDBJ databases">
        <title>Complete genome sequence of the cellulolytic planctomycete Telmatocola sphagniphila SP2T and characterization of the first cellulase from planctomycetes.</title>
        <authorList>
            <person name="Rakitin A.L."/>
            <person name="Beletsky A.V."/>
            <person name="Naumoff D.G."/>
            <person name="Kulichevskaya I.S."/>
            <person name="Mardanov A.V."/>
            <person name="Ravin N.V."/>
            <person name="Dedysh S.N."/>
        </authorList>
    </citation>
    <scope>NUCLEOTIDE SEQUENCE</scope>
    <source>
        <strain evidence="3">SP2T</strain>
    </source>
</reference>
<dbReference type="EMBL" id="CP074694">
    <property type="protein sequence ID" value="QVL33278.1"/>
    <property type="molecule type" value="Genomic_DNA"/>
</dbReference>
<dbReference type="RefSeq" id="WP_213498168.1">
    <property type="nucleotide sequence ID" value="NZ_CP074694.1"/>
</dbReference>
<dbReference type="AlphaFoldDB" id="A0A8E6EZ21"/>
<dbReference type="CDD" id="cd07043">
    <property type="entry name" value="STAS_anti-anti-sigma_factors"/>
    <property type="match status" value="1"/>
</dbReference>
<dbReference type="InterPro" id="IPR000253">
    <property type="entry name" value="FHA_dom"/>
</dbReference>
<proteinExistence type="predicted"/>